<evidence type="ECO:0000313" key="1">
    <source>
        <dbReference type="EMBL" id="VAX22851.1"/>
    </source>
</evidence>
<dbReference type="PIRSF" id="PIRSF014728">
    <property type="entry name" value="PqaA"/>
    <property type="match status" value="1"/>
</dbReference>
<dbReference type="SUPFAM" id="SSF53474">
    <property type="entry name" value="alpha/beta-Hydrolases"/>
    <property type="match status" value="1"/>
</dbReference>
<dbReference type="PANTHER" id="PTHR31497:SF0">
    <property type="entry name" value="AUTOCRINE PROLIFERATION REPRESSOR PROTEIN A"/>
    <property type="match status" value="1"/>
</dbReference>
<reference evidence="1" key="1">
    <citation type="submission" date="2018-06" db="EMBL/GenBank/DDBJ databases">
        <authorList>
            <person name="Zhirakovskaya E."/>
        </authorList>
    </citation>
    <scope>NUCLEOTIDE SEQUENCE</scope>
</reference>
<dbReference type="AlphaFoldDB" id="A0A3B1C876"/>
<gene>
    <name evidence="1" type="ORF">MNBD_IGNAVI01-2107</name>
</gene>
<sequence>MLVLTCLILSCSQKQEPLSPQNALGRYLSNGDNSFSWELKGSFESGGQAVYLLEVVSQQWRKHLLKHSLTVIVPGEVENDGALFFITGGENDKDGPRVPGKDDKLLKKLTGIAAQNKAVVSIIRQVPNQPMYDGLTEDALISFTLHHFQEDSDYTWPLLFPMVKSAIRGMDAVQEFSKKQLSLDVEHFVVSGASKRGWTTWLTGANDKRVVAIAPMVIDVLNMPVNIDYQINWWGDYSIQIEDYVKLGIAQQVSSGKGHSLVQMIDPYSYRGELSMPKMIFIGTNDEYWPVDAIKNYIDSIPGEDYIHYTPNAGHDLGGGAGAFNTLSSFFGFTLRGKGYPKCGYRITQAGGRAILHIETSKSRLLDVVLCSATSDDRDFRDEKWGCTPLGISGETNVEVEVGLPESGYKAFYVDLVYENLAGVPYTESTRMYTSEGKILLLNRGQFQAN</sequence>
<protein>
    <submittedName>
        <fullName evidence="1">PhoP/Q-regulated protein PqaA</fullName>
    </submittedName>
</protein>
<dbReference type="EMBL" id="UOGD01000237">
    <property type="protein sequence ID" value="VAX22851.1"/>
    <property type="molecule type" value="Genomic_DNA"/>
</dbReference>
<dbReference type="PANTHER" id="PTHR31497">
    <property type="entry name" value="AUTOCRINE PROLIFERATION REPRESSOR PROTEIN A"/>
    <property type="match status" value="1"/>
</dbReference>
<dbReference type="InterPro" id="IPR029058">
    <property type="entry name" value="AB_hydrolase_fold"/>
</dbReference>
<name>A0A3B1C876_9ZZZZ</name>
<dbReference type="InterPro" id="IPR009199">
    <property type="entry name" value="PhoPQ-act_pathogen-rel_PqaA"/>
</dbReference>
<accession>A0A3B1C876</accession>
<proteinExistence type="predicted"/>
<organism evidence="1">
    <name type="scientific">hydrothermal vent metagenome</name>
    <dbReference type="NCBI Taxonomy" id="652676"/>
    <lineage>
        <taxon>unclassified sequences</taxon>
        <taxon>metagenomes</taxon>
        <taxon>ecological metagenomes</taxon>
    </lineage>
</organism>
<dbReference type="Pfam" id="PF10142">
    <property type="entry name" value="PhoPQ_related"/>
    <property type="match status" value="1"/>
</dbReference>
<dbReference type="Gene3D" id="3.40.50.1820">
    <property type="entry name" value="alpha/beta hydrolase"/>
    <property type="match status" value="1"/>
</dbReference>